<dbReference type="GeneID" id="8100928"/>
<dbReference type="InParanoid" id="B8MGJ5"/>
<dbReference type="RefSeq" id="XP_002483980.1">
    <property type="nucleotide sequence ID" value="XM_002483935.1"/>
</dbReference>
<feature type="compositionally biased region" description="Basic and acidic residues" evidence="2">
    <location>
        <begin position="581"/>
        <end position="590"/>
    </location>
</feature>
<dbReference type="InterPro" id="IPR050987">
    <property type="entry name" value="AtrR-like"/>
</dbReference>
<keyword evidence="1" id="KW-0539">Nucleus</keyword>
<feature type="region of interest" description="Disordered" evidence="2">
    <location>
        <begin position="550"/>
        <end position="597"/>
    </location>
</feature>
<dbReference type="CDD" id="cd12148">
    <property type="entry name" value="fungal_TF_MHR"/>
    <property type="match status" value="1"/>
</dbReference>
<dbReference type="SMART" id="SM00906">
    <property type="entry name" value="Fungal_trans"/>
    <property type="match status" value="1"/>
</dbReference>
<evidence type="ECO:0000313" key="4">
    <source>
        <dbReference type="EMBL" id="EED16746.1"/>
    </source>
</evidence>
<dbReference type="GO" id="GO:0006351">
    <property type="term" value="P:DNA-templated transcription"/>
    <property type="evidence" value="ECO:0007669"/>
    <property type="project" value="InterPro"/>
</dbReference>
<dbReference type="VEuPathDB" id="FungiDB:TSTA_018180"/>
<dbReference type="OMA" id="AKHCHRA"/>
<dbReference type="GO" id="GO:0003677">
    <property type="term" value="F:DNA binding"/>
    <property type="evidence" value="ECO:0007669"/>
    <property type="project" value="InterPro"/>
</dbReference>
<evidence type="ECO:0000256" key="1">
    <source>
        <dbReference type="ARBA" id="ARBA00023242"/>
    </source>
</evidence>
<dbReference type="PhylomeDB" id="B8MGJ5"/>
<dbReference type="PANTHER" id="PTHR46910:SF9">
    <property type="entry name" value="MISCELLANEOUS ZN(II)2CYS6 TRANSCRIPTION FACTOR (EUROFUNG)"/>
    <property type="match status" value="1"/>
</dbReference>
<organism evidence="4 5">
    <name type="scientific">Talaromyces stipitatus (strain ATCC 10500 / CBS 375.48 / QM 6759 / NRRL 1006)</name>
    <name type="common">Penicillium stipitatum</name>
    <dbReference type="NCBI Taxonomy" id="441959"/>
    <lineage>
        <taxon>Eukaryota</taxon>
        <taxon>Fungi</taxon>
        <taxon>Dikarya</taxon>
        <taxon>Ascomycota</taxon>
        <taxon>Pezizomycotina</taxon>
        <taxon>Eurotiomycetes</taxon>
        <taxon>Eurotiomycetidae</taxon>
        <taxon>Eurotiales</taxon>
        <taxon>Trichocomaceae</taxon>
        <taxon>Talaromyces</taxon>
        <taxon>Talaromyces sect. Talaromyces</taxon>
    </lineage>
</organism>
<feature type="compositionally biased region" description="Basic residues" evidence="2">
    <location>
        <begin position="571"/>
        <end position="580"/>
    </location>
</feature>
<dbReference type="HOGENOM" id="CLU_017443_0_0_1"/>
<evidence type="ECO:0000256" key="2">
    <source>
        <dbReference type="SAM" id="MobiDB-lite"/>
    </source>
</evidence>
<sequence length="706" mass="78814">MQAADPPFGTSELGFLRVHSNDESEFVGSSSGVFFVNTVRQAFTKSLRPLETGAAPGFPTPEDTLVGSPKPSSVGNDDGRDPSRLLELRAKWTYDPQIARYLGEAPGLEVASQLMMIYFERWHPIFPVLHGPSFLMTMEAFYSETRTSGEGEVSKHHRACWTAIFQGVFNIASILRPDLQLAHKSKIISAADAVQLANVLLNRHDILSFQAILAIQLYLIASMSLRSASLLGGTILRAILHAGYHRCPYRYEEFDVYDRFLRKRIFWSFYAIDRYLSQALGLPLGIQDSDIDVCLPAVVDCHKPGNPLPLPSMSPGRAAEGPSEIAGSSTLQHSLVDQWSIENSYNGISPRREITLAAFVFYGRLTGRALELFHKSIHARKVPRDAVSWLVSDVFRWWNGLASNLEHVAGRNSTVSTEDFSPKIGPLFFVLYKHLILCINRPYLSREPSSSGFSSGLQMCLEAAKSILSSLKTQLSKEQDFFWPGLLSAAYMAGLVIAFACQLGQYSIFNGCQEISDCLDILQAMSRQWEIAKHCHTALSILLKNIQRQGRDRESSSSKRLHQPNSQSTQPKRRSKRRKKTSADHEDDHTASQSYDNANYQAQETRNATTAVAQQSTEISSNNISNTLHVSSESAQLYQPPTDSNNISSFEDVTLAVPMINDYFNIEGIQSPDESSFFTTNFDLNMTDLFQNSTWDPKLFDAFNQG</sequence>
<dbReference type="InterPro" id="IPR007219">
    <property type="entry name" value="XnlR_reg_dom"/>
</dbReference>
<protein>
    <submittedName>
        <fullName evidence="4">Fungal specific transcription factor, putative</fullName>
    </submittedName>
</protein>
<reference evidence="5" key="1">
    <citation type="journal article" date="2015" name="Genome Announc.">
        <title>Genome sequence of the AIDS-associated pathogen Penicillium marneffei (ATCC18224) and its near taxonomic relative Talaromyces stipitatus (ATCC10500).</title>
        <authorList>
            <person name="Nierman W.C."/>
            <person name="Fedorova-Abrams N.D."/>
            <person name="Andrianopoulos A."/>
        </authorList>
    </citation>
    <scope>NUCLEOTIDE SEQUENCE [LARGE SCALE GENOMIC DNA]</scope>
    <source>
        <strain evidence="5">ATCC 10500 / CBS 375.48 / QM 6759 / NRRL 1006</strain>
    </source>
</reference>
<dbReference type="AlphaFoldDB" id="B8MGJ5"/>
<dbReference type="GO" id="GO:0003700">
    <property type="term" value="F:DNA-binding transcription factor activity"/>
    <property type="evidence" value="ECO:0007669"/>
    <property type="project" value="InterPro"/>
</dbReference>
<dbReference type="eggNOG" id="ENOG502SKTZ">
    <property type="taxonomic scope" value="Eukaryota"/>
</dbReference>
<dbReference type="EMBL" id="EQ962656">
    <property type="protein sequence ID" value="EED16746.1"/>
    <property type="molecule type" value="Genomic_DNA"/>
</dbReference>
<feature type="region of interest" description="Disordered" evidence="2">
    <location>
        <begin position="50"/>
        <end position="82"/>
    </location>
</feature>
<dbReference type="PANTHER" id="PTHR46910">
    <property type="entry name" value="TRANSCRIPTION FACTOR PDR1"/>
    <property type="match status" value="1"/>
</dbReference>
<proteinExistence type="predicted"/>
<dbReference type="OrthoDB" id="3266505at2759"/>
<gene>
    <name evidence="4" type="ORF">TSTA_018180</name>
</gene>
<accession>B8MGJ5</accession>
<evidence type="ECO:0000259" key="3">
    <source>
        <dbReference type="SMART" id="SM00906"/>
    </source>
</evidence>
<dbReference type="Pfam" id="PF04082">
    <property type="entry name" value="Fungal_trans"/>
    <property type="match status" value="1"/>
</dbReference>
<keyword evidence="5" id="KW-1185">Reference proteome</keyword>
<dbReference type="Proteomes" id="UP000001745">
    <property type="component" value="Unassembled WGS sequence"/>
</dbReference>
<feature type="domain" description="Xylanolytic transcriptional activator regulatory" evidence="3">
    <location>
        <begin position="228"/>
        <end position="302"/>
    </location>
</feature>
<evidence type="ECO:0000313" key="5">
    <source>
        <dbReference type="Proteomes" id="UP000001745"/>
    </source>
</evidence>
<name>B8MGJ5_TALSN</name>
<dbReference type="GO" id="GO:0008270">
    <property type="term" value="F:zinc ion binding"/>
    <property type="evidence" value="ECO:0007669"/>
    <property type="project" value="InterPro"/>
</dbReference>
<dbReference type="STRING" id="441959.B8MGJ5"/>